<sequence length="156" mass="17870">MPDSLARPATETVADLIRRHRRPLPAPAFATGAHDPAAAGRNWRARAVAACHAEIAHRSRDFARVERTLGLTFDRWLEPDCEQLGQFPHEAHAAAALVWLSHLQTHESEKRTPWNGVPFRSWPEPDRTRWLAKRRDLWRGFVRQVEHYRCGKATGC</sequence>
<name>A0ABS8L3T2_9HYPH</name>
<dbReference type="RefSeq" id="WP_230553894.1">
    <property type="nucleotide sequence ID" value="NZ_JAJISD010000014.1"/>
</dbReference>
<proteinExistence type="predicted"/>
<reference evidence="1 2" key="1">
    <citation type="submission" date="2021-11" db="EMBL/GenBank/DDBJ databases">
        <authorList>
            <person name="Lee D.-H."/>
            <person name="Kim S.-B."/>
        </authorList>
    </citation>
    <scope>NUCLEOTIDE SEQUENCE [LARGE SCALE GENOMIC DNA]</scope>
    <source>
        <strain evidence="1 2">KCTC 52223</strain>
    </source>
</reference>
<accession>A0ABS8L3T2</accession>
<evidence type="ECO:0000313" key="1">
    <source>
        <dbReference type="EMBL" id="MCC8432421.1"/>
    </source>
</evidence>
<keyword evidence="2" id="KW-1185">Reference proteome</keyword>
<gene>
    <name evidence="1" type="ORF">LJ725_25885</name>
</gene>
<comment type="caution">
    <text evidence="1">The sequence shown here is derived from an EMBL/GenBank/DDBJ whole genome shotgun (WGS) entry which is preliminary data.</text>
</comment>
<dbReference type="EMBL" id="JAJISD010000014">
    <property type="protein sequence ID" value="MCC8432421.1"/>
    <property type="molecule type" value="Genomic_DNA"/>
</dbReference>
<protein>
    <submittedName>
        <fullName evidence="1">Uncharacterized protein</fullName>
    </submittedName>
</protein>
<evidence type="ECO:0000313" key="2">
    <source>
        <dbReference type="Proteomes" id="UP001198862"/>
    </source>
</evidence>
<organism evidence="1 2">
    <name type="scientific">Reyranella aquatilis</name>
    <dbReference type="NCBI Taxonomy" id="2035356"/>
    <lineage>
        <taxon>Bacteria</taxon>
        <taxon>Pseudomonadati</taxon>
        <taxon>Pseudomonadota</taxon>
        <taxon>Alphaproteobacteria</taxon>
        <taxon>Hyphomicrobiales</taxon>
        <taxon>Reyranellaceae</taxon>
        <taxon>Reyranella</taxon>
    </lineage>
</organism>
<dbReference type="Proteomes" id="UP001198862">
    <property type="component" value="Unassembled WGS sequence"/>
</dbReference>